<feature type="domain" description="Glycosyl hydrolase family 95 N-terminal" evidence="1">
    <location>
        <begin position="29"/>
        <end position="113"/>
    </location>
</feature>
<dbReference type="InterPro" id="IPR049053">
    <property type="entry name" value="AFCA-like_C"/>
</dbReference>
<feature type="domain" description="Glycosyl hydrolase family 95 N-terminal" evidence="1">
    <location>
        <begin position="289"/>
        <end position="434"/>
    </location>
</feature>
<feature type="domain" description="Glycosyl hydrolase family 95 catalytic" evidence="3">
    <location>
        <begin position="459"/>
        <end position="854"/>
    </location>
</feature>
<dbReference type="OrthoDB" id="9802600at2"/>
<accession>A0A0C1FJR1</accession>
<protein>
    <submittedName>
        <fullName evidence="4">Alpha-L-fucosidase</fullName>
    </submittedName>
</protein>
<dbReference type="InterPro" id="IPR008979">
    <property type="entry name" value="Galactose-bd-like_sf"/>
</dbReference>
<keyword evidence="5" id="KW-1185">Reference proteome</keyword>
<proteinExistence type="predicted"/>
<gene>
    <name evidence="4" type="ORF">OC25_18330</name>
</gene>
<evidence type="ECO:0000259" key="3">
    <source>
        <dbReference type="Pfam" id="PF22124"/>
    </source>
</evidence>
<feature type="domain" description="Alpha fucosidase A-like C-terminal" evidence="2">
    <location>
        <begin position="856"/>
        <end position="921"/>
    </location>
</feature>
<comment type="caution">
    <text evidence="4">The sequence shown here is derived from an EMBL/GenBank/DDBJ whole genome shotgun (WGS) entry which is preliminary data.</text>
</comment>
<dbReference type="Pfam" id="PF21307">
    <property type="entry name" value="Glyco_hydro_95_C"/>
    <property type="match status" value="1"/>
</dbReference>
<dbReference type="Gene3D" id="2.60.120.260">
    <property type="entry name" value="Galactose-binding domain-like"/>
    <property type="match status" value="1"/>
</dbReference>
<dbReference type="InterPro" id="IPR012341">
    <property type="entry name" value="6hp_glycosidase-like_sf"/>
</dbReference>
<dbReference type="RefSeq" id="WP_039479057.1">
    <property type="nucleotide sequence ID" value="NZ_JSYN01000023.1"/>
</dbReference>
<dbReference type="PANTHER" id="PTHR31084">
    <property type="entry name" value="ALPHA-L-FUCOSIDASE 2"/>
    <property type="match status" value="1"/>
</dbReference>
<dbReference type="GO" id="GO:0004560">
    <property type="term" value="F:alpha-L-fucosidase activity"/>
    <property type="evidence" value="ECO:0007669"/>
    <property type="project" value="TreeGrafter"/>
</dbReference>
<dbReference type="InterPro" id="IPR008928">
    <property type="entry name" value="6-hairpin_glycosidase_sf"/>
</dbReference>
<evidence type="ECO:0000313" key="4">
    <source>
        <dbReference type="EMBL" id="KIA92053.1"/>
    </source>
</evidence>
<name>A0A0C1FJR1_9SPHI</name>
<dbReference type="InterPro" id="IPR027414">
    <property type="entry name" value="GH95_N_dom"/>
</dbReference>
<organism evidence="4 5">
    <name type="scientific">Pedobacter kyungheensis</name>
    <dbReference type="NCBI Taxonomy" id="1069985"/>
    <lineage>
        <taxon>Bacteria</taxon>
        <taxon>Pseudomonadati</taxon>
        <taxon>Bacteroidota</taxon>
        <taxon>Sphingobacteriia</taxon>
        <taxon>Sphingobacteriales</taxon>
        <taxon>Sphingobacteriaceae</taxon>
        <taxon>Pedobacter</taxon>
    </lineage>
</organism>
<dbReference type="PANTHER" id="PTHR31084:SF0">
    <property type="entry name" value="ALPHA-L-FUCOSIDASE 2"/>
    <property type="match status" value="1"/>
</dbReference>
<dbReference type="Pfam" id="PF22124">
    <property type="entry name" value="Glyco_hydro_95_cat"/>
    <property type="match status" value="1"/>
</dbReference>
<dbReference type="Gene3D" id="1.50.10.10">
    <property type="match status" value="1"/>
</dbReference>
<dbReference type="InterPro" id="IPR054363">
    <property type="entry name" value="GH95_cat"/>
</dbReference>
<sequence>MKFKFLLGTLILGVTIHSNGWAQENNHTLWYNKPAEKWTDALPIGNGRIGAMLFAGTMVDHIQFNEETLWTGKPRDYNRKGAYKYLNDIRELLFEGKQKEAETLAQAQFMGLQSEAGDKNTWVNEMKAGKGLTGNPALANFDDKNWKTLQVPAFDGWETVGLANLDGAVWLRTTFNVPANWSGKDLVLDLNRVRDQDFTYINGTLVGNTDNTEPRKYTIPAKLIKTGSNSIAIQVLNYADKGGLVGYKDTSKKIGIYPVGSDITQGVSLEKAWKYKIQDENPPAIPQYQGSYQPFGDLNLYFKLTKSLVRNYKRSLDISTAVAKTTFTSNGVNYQREYLASQPNQAIVIQLTADKPKAISFDAELSSPHRKSSIKVLDKQTLALSVQVKDGALKGESRLTAIVKKGSLKFVNGKITVNQADEVTLYLTAGTNFINAQDVSGSPATANVKALNSLKGKTYAEIKQNHIKEYQQYYNTFEVSFGRSENEKLPTDERLEKFASANDAAFAALYMQYGRYLLISSSRPGTQPANLQGIWNDLLTPPWGSKYTTNINLEMNYWPTEVLNLSALNEPLFQKIKGLTKTGSETAKTYYNARGWVLHHNTDLWNGTAAINASNHGIWMSGAAWLSQHLWEHYQFSQDKKFLETEAYPSMKQAALFFVDFLVKDPKTGWLISTPSNSPENGGLVAGPNMDHQIIRSLFKNCIAAADVLHIDADFKKTLQEKLKQLAPNQIGKYGQLQEWLTDKDDTTNKHRHVSHLWGVYPGNDITWDGDAKMMRAAKQSLLYRGDDATGWSLAWKINFWARFKDGDHAMKLVKMLMKPANNGAGSYVNLFDAHPPFQIDGNFGGSAGIAEMIMQSHQGYLDILPALPTAMPTGNIKGLQARGGFEVDLTWDKGTLTSFTLKSKTSGDCRLHYKNLVVELHTKAGEAYKLNGDLKLL</sequence>
<dbReference type="Proteomes" id="UP000031246">
    <property type="component" value="Unassembled WGS sequence"/>
</dbReference>
<dbReference type="EMBL" id="JSYN01000023">
    <property type="protein sequence ID" value="KIA92053.1"/>
    <property type="molecule type" value="Genomic_DNA"/>
</dbReference>
<dbReference type="SUPFAM" id="SSF49785">
    <property type="entry name" value="Galactose-binding domain-like"/>
    <property type="match status" value="1"/>
</dbReference>
<dbReference type="GO" id="GO:0005975">
    <property type="term" value="P:carbohydrate metabolic process"/>
    <property type="evidence" value="ECO:0007669"/>
    <property type="project" value="InterPro"/>
</dbReference>
<evidence type="ECO:0000259" key="2">
    <source>
        <dbReference type="Pfam" id="PF21307"/>
    </source>
</evidence>
<dbReference type="AlphaFoldDB" id="A0A0C1FJR1"/>
<dbReference type="Pfam" id="PF14498">
    <property type="entry name" value="Glyco_hyd_65N_2"/>
    <property type="match status" value="2"/>
</dbReference>
<reference evidence="4 5" key="1">
    <citation type="submission" date="2014-10" db="EMBL/GenBank/DDBJ databases">
        <title>Pedobacter Kyungheensis.</title>
        <authorList>
            <person name="Anderson B.M."/>
            <person name="Newman J.D."/>
        </authorList>
    </citation>
    <scope>NUCLEOTIDE SEQUENCE [LARGE SCALE GENOMIC DNA]</scope>
    <source>
        <strain evidence="4 5">KACC 16221</strain>
    </source>
</reference>
<evidence type="ECO:0000259" key="1">
    <source>
        <dbReference type="Pfam" id="PF14498"/>
    </source>
</evidence>
<evidence type="ECO:0000313" key="5">
    <source>
        <dbReference type="Proteomes" id="UP000031246"/>
    </source>
</evidence>
<dbReference type="SUPFAM" id="SSF48208">
    <property type="entry name" value="Six-hairpin glycosidases"/>
    <property type="match status" value="1"/>
</dbReference>
<dbReference type="Gene3D" id="2.70.98.50">
    <property type="entry name" value="putative glycoside hydrolase family protein from bacillus halodurans"/>
    <property type="match status" value="1"/>
</dbReference>